<evidence type="ECO:0008006" key="3">
    <source>
        <dbReference type="Google" id="ProtNLM"/>
    </source>
</evidence>
<dbReference type="Proteomes" id="UP001589844">
    <property type="component" value="Unassembled WGS sequence"/>
</dbReference>
<protein>
    <recommendedName>
        <fullName evidence="3">Replication-relaxation</fullName>
    </recommendedName>
</protein>
<dbReference type="RefSeq" id="WP_390213939.1">
    <property type="nucleotide sequence ID" value="NZ_JBHLXJ010000017.1"/>
</dbReference>
<accession>A0ABV6IHK8</accession>
<comment type="caution">
    <text evidence="1">The sequence shown here is derived from an EMBL/GenBank/DDBJ whole genome shotgun (WGS) entry which is preliminary data.</text>
</comment>
<gene>
    <name evidence="1" type="ORF">ACFFJH_15980</name>
</gene>
<reference evidence="1 2" key="1">
    <citation type="submission" date="2024-09" db="EMBL/GenBank/DDBJ databases">
        <authorList>
            <person name="Sun Q."/>
            <person name="Mori K."/>
        </authorList>
    </citation>
    <scope>NUCLEOTIDE SEQUENCE [LARGE SCALE GENOMIC DNA]</scope>
    <source>
        <strain evidence="1 2">CCM 8677</strain>
    </source>
</reference>
<dbReference type="EMBL" id="JBHLXJ010000017">
    <property type="protein sequence ID" value="MFC0351319.1"/>
    <property type="molecule type" value="Genomic_DNA"/>
</dbReference>
<organism evidence="1 2">
    <name type="scientific">Undibacterium danionis</name>
    <dbReference type="NCBI Taxonomy" id="1812100"/>
    <lineage>
        <taxon>Bacteria</taxon>
        <taxon>Pseudomonadati</taxon>
        <taxon>Pseudomonadota</taxon>
        <taxon>Betaproteobacteria</taxon>
        <taxon>Burkholderiales</taxon>
        <taxon>Oxalobacteraceae</taxon>
        <taxon>Undibacterium</taxon>
    </lineage>
</organism>
<sequence>MKKNHLTKNGTEVREFYLVEALKLVQRYGVVRAHTLAFGLFPNRTQKAATAAAQRVLGNATEAGYLRAKDDFKTRRRYYALSVGGARYLNEVAPECPAKGRQTLLEHMSRANHRDWGILIAMASNMRAHMVGVTEDQLWAKLRNETLDYFGHVPDVLTFYTNGTGKRIAVWHEVEASRRSRTASYSERARAKSIGKTARSGMDQLRDLLKQLRSKRFVTYEHQEYTVALVMHCATGKIEREIRCVIKDFFSKEGVTESDDVYSVAFNSAKFGDLVISINRLPEKVECTWIDTFGMPWPNAPTQIMTALTHQYLAHK</sequence>
<evidence type="ECO:0000313" key="1">
    <source>
        <dbReference type="EMBL" id="MFC0351319.1"/>
    </source>
</evidence>
<evidence type="ECO:0000313" key="2">
    <source>
        <dbReference type="Proteomes" id="UP001589844"/>
    </source>
</evidence>
<proteinExistence type="predicted"/>
<name>A0ABV6IHK8_9BURK</name>
<keyword evidence="2" id="KW-1185">Reference proteome</keyword>